<evidence type="ECO:0000313" key="2">
    <source>
        <dbReference type="EMBL" id="TFB03156.1"/>
    </source>
</evidence>
<proteinExistence type="predicted"/>
<protein>
    <submittedName>
        <fullName evidence="2">Uncharacterized protein</fullName>
    </submittedName>
</protein>
<organism evidence="2 3">
    <name type="scientific">Trichoderma ghanense</name>
    <dbReference type="NCBI Taxonomy" id="65468"/>
    <lineage>
        <taxon>Eukaryota</taxon>
        <taxon>Fungi</taxon>
        <taxon>Dikarya</taxon>
        <taxon>Ascomycota</taxon>
        <taxon>Pezizomycotina</taxon>
        <taxon>Sordariomycetes</taxon>
        <taxon>Hypocreomycetidae</taxon>
        <taxon>Hypocreales</taxon>
        <taxon>Hypocreaceae</taxon>
        <taxon>Trichoderma</taxon>
    </lineage>
</organism>
<dbReference type="Proteomes" id="UP001642720">
    <property type="component" value="Unassembled WGS sequence"/>
</dbReference>
<comment type="caution">
    <text evidence="2">The sequence shown here is derived from an EMBL/GenBank/DDBJ whole genome shotgun (WGS) entry which is preliminary data.</text>
</comment>
<gene>
    <name evidence="2" type="ORF">CCMA1212_004529</name>
</gene>
<accession>A0ABY2H512</accession>
<dbReference type="RefSeq" id="XP_073559357.1">
    <property type="nucleotide sequence ID" value="XM_073701827.1"/>
</dbReference>
<reference evidence="2 3" key="1">
    <citation type="submission" date="2018-01" db="EMBL/GenBank/DDBJ databases">
        <title>Genome characterization of the sugarcane-associated fungus Trichoderma ghanense CCMA-1212 and their application in lignocelulose bioconversion.</title>
        <authorList>
            <person name="Steindorff A.S."/>
            <person name="Mendes T.D."/>
            <person name="Vilela E.S.D."/>
            <person name="Rodrigues D.S."/>
            <person name="Formighieri E.F."/>
            <person name="Melo I.S."/>
            <person name="Favaro L.C.L."/>
        </authorList>
    </citation>
    <scope>NUCLEOTIDE SEQUENCE [LARGE SCALE GENOMIC DNA]</scope>
    <source>
        <strain evidence="2 3">CCMA-1212</strain>
    </source>
</reference>
<name>A0ABY2H512_9HYPO</name>
<feature type="region of interest" description="Disordered" evidence="1">
    <location>
        <begin position="149"/>
        <end position="169"/>
    </location>
</feature>
<dbReference type="EMBL" id="PPTA01000005">
    <property type="protein sequence ID" value="TFB03156.1"/>
    <property type="molecule type" value="Genomic_DNA"/>
</dbReference>
<feature type="region of interest" description="Disordered" evidence="1">
    <location>
        <begin position="57"/>
        <end position="107"/>
    </location>
</feature>
<sequence>MHFYTAWSSIEHLTYGALQQTRMGASLNCSVPALKLEPCERFSRASSSDMGACLSRAAPLDGTGTPSEEQSKKRAAANGVDKASRAWQASQISPGFKPGSGWASLDGRQGTRIMYERDDNDDAVEDENCSNKTWDTWDLSHGRTPSVLASGTRCSGGGGGGSSSINDSNPKFVTRRLHPTGNNAEAEAAPNPVLPICCLRLTRPEGVA</sequence>
<dbReference type="GeneID" id="300576277"/>
<evidence type="ECO:0000313" key="3">
    <source>
        <dbReference type="Proteomes" id="UP001642720"/>
    </source>
</evidence>
<keyword evidence="3" id="KW-1185">Reference proteome</keyword>
<evidence type="ECO:0000256" key="1">
    <source>
        <dbReference type="SAM" id="MobiDB-lite"/>
    </source>
</evidence>